<name>A0A6M1SIN0_9HYPH</name>
<reference evidence="2 3" key="1">
    <citation type="submission" date="2020-02" db="EMBL/GenBank/DDBJ databases">
        <authorList>
            <person name="Khan S.A."/>
            <person name="Jeon C.O."/>
            <person name="Chun B.H."/>
        </authorList>
    </citation>
    <scope>NUCLEOTIDE SEQUENCE [LARGE SCALE GENOMIC DNA]</scope>
    <source>
        <strain evidence="2 3">H239</strain>
    </source>
</reference>
<keyword evidence="3" id="KW-1185">Reference proteome</keyword>
<dbReference type="SUPFAM" id="SSF51735">
    <property type="entry name" value="NAD(P)-binding Rossmann-fold domains"/>
    <property type="match status" value="1"/>
</dbReference>
<gene>
    <name evidence="2" type="ORF">G5575_04525</name>
</gene>
<dbReference type="AlphaFoldDB" id="A0A6M1SIN0"/>
<dbReference type="Pfam" id="PF01370">
    <property type="entry name" value="Epimerase"/>
    <property type="match status" value="2"/>
</dbReference>
<dbReference type="EMBL" id="JAALFG010000001">
    <property type="protein sequence ID" value="NGP17048.1"/>
    <property type="molecule type" value="Genomic_DNA"/>
</dbReference>
<dbReference type="Gene3D" id="3.40.50.720">
    <property type="entry name" value="NAD(P)-binding Rossmann-like Domain"/>
    <property type="match status" value="1"/>
</dbReference>
<organism evidence="2 3">
    <name type="scientific">Devosia aurantiaca</name>
    <dbReference type="NCBI Taxonomy" id="2714858"/>
    <lineage>
        <taxon>Bacteria</taxon>
        <taxon>Pseudomonadati</taxon>
        <taxon>Pseudomonadota</taxon>
        <taxon>Alphaproteobacteria</taxon>
        <taxon>Hyphomicrobiales</taxon>
        <taxon>Devosiaceae</taxon>
        <taxon>Devosia</taxon>
    </lineage>
</organism>
<sequence>MTVAVLGGTGFIGSAIVESLVLRGLSPVVIARGEHPIVLPDGAVFEAADRMDRERLSSICDKHGITTVIDIFALGMLNTAPVLAALEDAGRRYVLLSSVDVYSNYGGLLRREEPAVQHHPAVETDPLRSFRYPYRGNARRPKGVDDALFDDYDKIIIEETALADQRFSTTVIRAPMIFGPGDKQHRFAWAIEAIRAGGTIRLDERAAHWLNSYGYVTDVAEAIVVAALDPRAADRTYNVGQSFVRTPVEWLHRFAEIMGISIDIETVPASERGLLWERAEASDLRYPLTLDTSRIRAELGFSEPTSEDAALHKTIAAGG</sequence>
<comment type="caution">
    <text evidence="2">The sequence shown here is derived from an EMBL/GenBank/DDBJ whole genome shotgun (WGS) entry which is preliminary data.</text>
</comment>
<dbReference type="InterPro" id="IPR050177">
    <property type="entry name" value="Lipid_A_modif_metabolic_enz"/>
</dbReference>
<accession>A0A6M1SIN0</accession>
<dbReference type="InterPro" id="IPR001509">
    <property type="entry name" value="Epimerase_deHydtase"/>
</dbReference>
<proteinExistence type="predicted"/>
<feature type="domain" description="NAD-dependent epimerase/dehydratase" evidence="1">
    <location>
        <begin position="163"/>
        <end position="240"/>
    </location>
</feature>
<evidence type="ECO:0000313" key="2">
    <source>
        <dbReference type="EMBL" id="NGP17048.1"/>
    </source>
</evidence>
<evidence type="ECO:0000313" key="3">
    <source>
        <dbReference type="Proteomes" id="UP000474802"/>
    </source>
</evidence>
<evidence type="ECO:0000259" key="1">
    <source>
        <dbReference type="Pfam" id="PF01370"/>
    </source>
</evidence>
<protein>
    <submittedName>
        <fullName evidence="2">NAD-dependent epimerase/dehydratase family protein</fullName>
    </submittedName>
</protein>
<dbReference type="RefSeq" id="WP_164533269.1">
    <property type="nucleotide sequence ID" value="NZ_JAALFG010000001.1"/>
</dbReference>
<feature type="domain" description="NAD-dependent epimerase/dehydratase" evidence="1">
    <location>
        <begin position="3"/>
        <end position="71"/>
    </location>
</feature>
<dbReference type="InterPro" id="IPR036291">
    <property type="entry name" value="NAD(P)-bd_dom_sf"/>
</dbReference>
<dbReference type="PANTHER" id="PTHR43245">
    <property type="entry name" value="BIFUNCTIONAL POLYMYXIN RESISTANCE PROTEIN ARNA"/>
    <property type="match status" value="1"/>
</dbReference>
<reference evidence="2 3" key="2">
    <citation type="submission" date="2020-03" db="EMBL/GenBank/DDBJ databases">
        <title>Devosia chinhatensis sp. nov., isolated from a hexachlorocyclohexane (HCH) dump site in India.</title>
        <authorList>
            <person name="Kumar M."/>
            <person name="Lal R."/>
        </authorList>
    </citation>
    <scope>NUCLEOTIDE SEQUENCE [LARGE SCALE GENOMIC DNA]</scope>
    <source>
        <strain evidence="2 3">H239</strain>
    </source>
</reference>
<dbReference type="Proteomes" id="UP000474802">
    <property type="component" value="Unassembled WGS sequence"/>
</dbReference>